<dbReference type="Pfam" id="PF22725">
    <property type="entry name" value="GFO_IDH_MocA_C3"/>
    <property type="match status" value="1"/>
</dbReference>
<dbReference type="EC" id="1.1.1.-" evidence="3"/>
<dbReference type="PANTHER" id="PTHR43708">
    <property type="entry name" value="CONSERVED EXPRESSED OXIDOREDUCTASE (EUROFUNG)"/>
    <property type="match status" value="1"/>
</dbReference>
<dbReference type="GO" id="GO:0000166">
    <property type="term" value="F:nucleotide binding"/>
    <property type="evidence" value="ECO:0007669"/>
    <property type="project" value="InterPro"/>
</dbReference>
<evidence type="ECO:0000259" key="1">
    <source>
        <dbReference type="Pfam" id="PF01408"/>
    </source>
</evidence>
<dbReference type="SUPFAM" id="SSF55347">
    <property type="entry name" value="Glyceraldehyde-3-phosphate dehydrogenase-like, C-terminal domain"/>
    <property type="match status" value="1"/>
</dbReference>
<proteinExistence type="predicted"/>
<evidence type="ECO:0000259" key="2">
    <source>
        <dbReference type="Pfam" id="PF22725"/>
    </source>
</evidence>
<feature type="domain" description="GFO/IDH/MocA-like oxidoreductase" evidence="2">
    <location>
        <begin position="142"/>
        <end position="274"/>
    </location>
</feature>
<protein>
    <submittedName>
        <fullName evidence="3">Oxidoreductase</fullName>
        <ecNumber evidence="3">1.1.1.-</ecNumber>
    </submittedName>
</protein>
<keyword evidence="4" id="KW-1185">Reference proteome</keyword>
<dbReference type="Proteomes" id="UP000215590">
    <property type="component" value="Unassembled WGS sequence"/>
</dbReference>
<dbReference type="EMBL" id="NNRJ01000061">
    <property type="protein sequence ID" value="OYR11405.1"/>
    <property type="molecule type" value="Genomic_DNA"/>
</dbReference>
<dbReference type="Gene3D" id="3.30.360.10">
    <property type="entry name" value="Dihydrodipicolinate Reductase, domain 2"/>
    <property type="match status" value="1"/>
</dbReference>
<name>A0A256F958_9HYPH</name>
<dbReference type="AlphaFoldDB" id="A0A256F958"/>
<dbReference type="InterPro" id="IPR051317">
    <property type="entry name" value="Gfo/Idh/MocA_oxidoreduct"/>
</dbReference>
<evidence type="ECO:0000313" key="3">
    <source>
        <dbReference type="EMBL" id="OYR11405.1"/>
    </source>
</evidence>
<dbReference type="RefSeq" id="WP_094509472.1">
    <property type="nucleotide sequence ID" value="NZ_JBHEEK010000012.1"/>
</dbReference>
<dbReference type="Gene3D" id="3.40.50.720">
    <property type="entry name" value="NAD(P)-binding Rossmann-like Domain"/>
    <property type="match status" value="1"/>
</dbReference>
<evidence type="ECO:0000313" key="4">
    <source>
        <dbReference type="Proteomes" id="UP000215590"/>
    </source>
</evidence>
<dbReference type="GO" id="GO:0016491">
    <property type="term" value="F:oxidoreductase activity"/>
    <property type="evidence" value="ECO:0007669"/>
    <property type="project" value="UniProtKB-KW"/>
</dbReference>
<dbReference type="SUPFAM" id="SSF51735">
    <property type="entry name" value="NAD(P)-binding Rossmann-fold domains"/>
    <property type="match status" value="1"/>
</dbReference>
<dbReference type="InterPro" id="IPR055170">
    <property type="entry name" value="GFO_IDH_MocA-like_dom"/>
</dbReference>
<accession>A0A256F958</accession>
<organism evidence="3 4">
    <name type="scientific">Brucella thiophenivorans</name>
    <dbReference type="NCBI Taxonomy" id="571255"/>
    <lineage>
        <taxon>Bacteria</taxon>
        <taxon>Pseudomonadati</taxon>
        <taxon>Pseudomonadota</taxon>
        <taxon>Alphaproteobacteria</taxon>
        <taxon>Hyphomicrobiales</taxon>
        <taxon>Brucellaceae</taxon>
        <taxon>Brucella/Ochrobactrum group</taxon>
        <taxon>Brucella</taxon>
    </lineage>
</organism>
<sequence>MQKIRLAMIGGGEGALIGNVHRIAARLDNEFELVAGDFSSYPERNLKSAASLGVAQDRVYDTVEDLIKGEKNRPDGAEVVAIVTPNHLHFEAVKTCLQGGFHVICDKPVTSTLEDAVALVDIVRNAPGLFFLTHNYTGNAMVRQMRDMVLSGELGEIRFVNCEYVQDWLSEPVELHGSKAAEWRTDPSKAGAGGSIGDIGTHAYNLASYVTGLTPGQLCADLTSFIKGRRVDDNASILLRYDNGAKGQFWISQVAIGNENRLNCRIFGTKGSLEWSQEDPNRLWYCKAGQPRSVLTRAGTGATYGNTHSARVPPGHPEGFLEAFGNIYKSAATAIRCHQQRVSDPRKIAYPTIEDGLNGLYFIDACIRSNQAANGWVDVETCARENA</sequence>
<dbReference type="PANTHER" id="PTHR43708:SF3">
    <property type="entry name" value="OXIDOREDUCTASE"/>
    <property type="match status" value="1"/>
</dbReference>
<dbReference type="Pfam" id="PF01408">
    <property type="entry name" value="GFO_IDH_MocA"/>
    <property type="match status" value="1"/>
</dbReference>
<comment type="caution">
    <text evidence="3">The sequence shown here is derived from an EMBL/GenBank/DDBJ whole genome shotgun (WGS) entry which is preliminary data.</text>
</comment>
<dbReference type="OrthoDB" id="9815825at2"/>
<gene>
    <name evidence="3" type="ORF">CEV31_3800</name>
</gene>
<feature type="domain" description="Gfo/Idh/MocA-like oxidoreductase N-terminal" evidence="1">
    <location>
        <begin position="4"/>
        <end position="130"/>
    </location>
</feature>
<reference evidence="3 4" key="1">
    <citation type="submission" date="2017-07" db="EMBL/GenBank/DDBJ databases">
        <title>Phylogenetic study on the rhizospheric bacterium Ochrobactrum sp. A44.</title>
        <authorList>
            <person name="Krzyzanowska D.M."/>
            <person name="Ossowicki A."/>
            <person name="Rajewska M."/>
            <person name="Maciag T."/>
            <person name="Kaczynski Z."/>
            <person name="Czerwicka M."/>
            <person name="Jafra S."/>
        </authorList>
    </citation>
    <scope>NUCLEOTIDE SEQUENCE [LARGE SCALE GENOMIC DNA]</scope>
    <source>
        <strain evidence="3 4">DSM 7216</strain>
    </source>
</reference>
<keyword evidence="3" id="KW-0560">Oxidoreductase</keyword>
<dbReference type="InterPro" id="IPR000683">
    <property type="entry name" value="Gfo/Idh/MocA-like_OxRdtase_N"/>
</dbReference>
<dbReference type="InterPro" id="IPR036291">
    <property type="entry name" value="NAD(P)-bd_dom_sf"/>
</dbReference>